<protein>
    <submittedName>
        <fullName evidence="1">Uncharacterized protein</fullName>
    </submittedName>
</protein>
<keyword evidence="2" id="KW-1185">Reference proteome</keyword>
<reference evidence="1" key="2">
    <citation type="submission" date="2022-06" db="UniProtKB">
        <authorList>
            <consortium name="EnsemblMetazoa"/>
        </authorList>
    </citation>
    <scope>IDENTIFICATION</scope>
    <source>
        <strain evidence="1">DF5081</strain>
    </source>
</reference>
<dbReference type="AlphaFoldDB" id="A0A8R1INN3"/>
<evidence type="ECO:0000313" key="1">
    <source>
        <dbReference type="EnsemblMetazoa" id="CJA33971.1"/>
    </source>
</evidence>
<evidence type="ECO:0000313" key="2">
    <source>
        <dbReference type="Proteomes" id="UP000005237"/>
    </source>
</evidence>
<sequence length="102" mass="10794">MVDELGGYLGVSDLEDYESDVNTAICSDLDVETKVCGPGAPSLFAVLANAYLATKNMSNLEKVNEKVTRSSIALAAKIADPMFVKSSTKYAQDLAQSAKPTS</sequence>
<name>A0A8R1INN3_CAEJA</name>
<dbReference type="EnsemblMetazoa" id="CJA33971.1">
    <property type="protein sequence ID" value="CJA33971.1"/>
    <property type="gene ID" value="WBGene00209818"/>
</dbReference>
<dbReference type="Proteomes" id="UP000005237">
    <property type="component" value="Unassembled WGS sequence"/>
</dbReference>
<proteinExistence type="predicted"/>
<organism evidence="1 2">
    <name type="scientific">Caenorhabditis japonica</name>
    <dbReference type="NCBI Taxonomy" id="281687"/>
    <lineage>
        <taxon>Eukaryota</taxon>
        <taxon>Metazoa</taxon>
        <taxon>Ecdysozoa</taxon>
        <taxon>Nematoda</taxon>
        <taxon>Chromadorea</taxon>
        <taxon>Rhabditida</taxon>
        <taxon>Rhabditina</taxon>
        <taxon>Rhabditomorpha</taxon>
        <taxon>Rhabditoidea</taxon>
        <taxon>Rhabditidae</taxon>
        <taxon>Peloderinae</taxon>
        <taxon>Caenorhabditis</taxon>
    </lineage>
</organism>
<reference evidence="2" key="1">
    <citation type="submission" date="2010-08" db="EMBL/GenBank/DDBJ databases">
        <authorList>
            <consortium name="Caenorhabditis japonica Sequencing Consortium"/>
            <person name="Wilson R.K."/>
        </authorList>
    </citation>
    <scope>NUCLEOTIDE SEQUENCE [LARGE SCALE GENOMIC DNA]</scope>
    <source>
        <strain evidence="2">DF5081</strain>
    </source>
</reference>
<accession>A0A8R1INN3</accession>